<dbReference type="OrthoDB" id="4608673at2"/>
<organism evidence="1 2">
    <name type="scientific">Halostreptopolyspora alba</name>
    <dbReference type="NCBI Taxonomy" id="2487137"/>
    <lineage>
        <taxon>Bacteria</taxon>
        <taxon>Bacillati</taxon>
        <taxon>Actinomycetota</taxon>
        <taxon>Actinomycetes</taxon>
        <taxon>Streptosporangiales</taxon>
        <taxon>Nocardiopsidaceae</taxon>
        <taxon>Halostreptopolyspora</taxon>
    </lineage>
</organism>
<dbReference type="InterPro" id="IPR001753">
    <property type="entry name" value="Enoyl-CoA_hydra/iso"/>
</dbReference>
<dbReference type="RefSeq" id="WP_123202840.1">
    <property type="nucleotide sequence ID" value="NZ_RJMB01000023.1"/>
</dbReference>
<accession>A0A3N0E3Q4</accession>
<sequence length="268" mass="28402">MAAHHPDPAGGDTDEILLSTDGPVLTVTFNRPSRRNAMTWAMYDGLVEACERADRDDSIRAMVLTGAGDKAFVAGTDIGQFAEFDSGADGVDYEKHVGAVIDRLVRVDKPTVATIHGFCVGAGIALAAACDLRIATRSARFGVPIARTLGNCLAPRVQSLLVHHLGPSRTMDMLLTARLLDADEVAGAGFLSRVVAEGELDSAAGELTERLAGHAPLTMWAAKETTRRILAAGVPGDTDIVEHVYGSADFHAGVASFTSGRRPRWRGR</sequence>
<dbReference type="InterPro" id="IPR029045">
    <property type="entry name" value="ClpP/crotonase-like_dom_sf"/>
</dbReference>
<keyword evidence="1" id="KW-0456">Lyase</keyword>
<protein>
    <submittedName>
        <fullName evidence="1">Enoyl-CoA hydratase</fullName>
        <ecNumber evidence="1">4.2.1.17</ecNumber>
    </submittedName>
</protein>
<dbReference type="EMBL" id="RJMB01000023">
    <property type="protein sequence ID" value="RNL82468.1"/>
    <property type="molecule type" value="Genomic_DNA"/>
</dbReference>
<dbReference type="CDD" id="cd06558">
    <property type="entry name" value="crotonase-like"/>
    <property type="match status" value="1"/>
</dbReference>
<dbReference type="AlphaFoldDB" id="A0A3N0E3Q4"/>
<dbReference type="NCBIfam" id="NF004796">
    <property type="entry name" value="PRK06144.1"/>
    <property type="match status" value="1"/>
</dbReference>
<dbReference type="PANTHER" id="PTHR11941">
    <property type="entry name" value="ENOYL-COA HYDRATASE-RELATED"/>
    <property type="match status" value="1"/>
</dbReference>
<dbReference type="PANTHER" id="PTHR11941:SF54">
    <property type="entry name" value="ENOYL-COA HYDRATASE, MITOCHONDRIAL"/>
    <property type="match status" value="1"/>
</dbReference>
<dbReference type="GO" id="GO:0006635">
    <property type="term" value="P:fatty acid beta-oxidation"/>
    <property type="evidence" value="ECO:0007669"/>
    <property type="project" value="TreeGrafter"/>
</dbReference>
<comment type="caution">
    <text evidence="1">The sequence shown here is derived from an EMBL/GenBank/DDBJ whole genome shotgun (WGS) entry which is preliminary data.</text>
</comment>
<dbReference type="Pfam" id="PF00378">
    <property type="entry name" value="ECH_1"/>
    <property type="match status" value="1"/>
</dbReference>
<gene>
    <name evidence="1" type="ORF">EFW17_19370</name>
</gene>
<proteinExistence type="predicted"/>
<dbReference type="Gene3D" id="3.90.226.10">
    <property type="entry name" value="2-enoyl-CoA Hydratase, Chain A, domain 1"/>
    <property type="match status" value="1"/>
</dbReference>
<evidence type="ECO:0000313" key="1">
    <source>
        <dbReference type="EMBL" id="RNL82468.1"/>
    </source>
</evidence>
<name>A0A3N0E3Q4_9ACTN</name>
<dbReference type="GO" id="GO:0004300">
    <property type="term" value="F:enoyl-CoA hydratase activity"/>
    <property type="evidence" value="ECO:0007669"/>
    <property type="project" value="UniProtKB-EC"/>
</dbReference>
<dbReference type="SUPFAM" id="SSF52096">
    <property type="entry name" value="ClpP/crotonase"/>
    <property type="match status" value="1"/>
</dbReference>
<dbReference type="Proteomes" id="UP000269198">
    <property type="component" value="Unassembled WGS sequence"/>
</dbReference>
<dbReference type="EC" id="4.2.1.17" evidence="1"/>
<reference evidence="1 2" key="1">
    <citation type="submission" date="2018-11" db="EMBL/GenBank/DDBJ databases">
        <title>The genome draft of YIM 96095.</title>
        <authorList>
            <person name="Tang S.-K."/>
            <person name="Chunyu W.-X."/>
            <person name="Feng Y.-Z."/>
        </authorList>
    </citation>
    <scope>NUCLEOTIDE SEQUENCE [LARGE SCALE GENOMIC DNA]</scope>
    <source>
        <strain evidence="1 2">YIM 96095</strain>
    </source>
</reference>
<evidence type="ECO:0000313" key="2">
    <source>
        <dbReference type="Proteomes" id="UP000269198"/>
    </source>
</evidence>
<keyword evidence="2" id="KW-1185">Reference proteome</keyword>